<comment type="function">
    <text evidence="7">Catalyzes the transfer of the diacylglyceryl group from phosphatidylglycerol to the sulfhydryl group of the N-terminal cysteine of a prolipoprotein, the first step in the formation of mature lipoproteins.</text>
</comment>
<sequence>MSDVLAFITWDVDWNALESPIAVRYYGILWALSFLIGIFLMKKMMANDNAPEEYTDKIFLYVLIGGVVGARLGHVVFYDPQYYFTSEHWTEIPMIWKGGLASHGGAIGVLLANWLYSRRVSKRSFLWSVDKIVVAVALAGCLIRVGNLMNSEIIGRESESSTAMFFQFAAEEDIATDIYYKSGKNIEAVSVEITPQGEDYIVKMNVKANGTLTNEHLSSLLNAVKTEHREGSEGFNEYEDHIKTMDNPSLEVVQANGNTGYMQFSISPIPRIPTQIWEAGVYLLIFFFLFWGYWKQHWYRREGLLFGLFLVLVFGARFIIEFYKENQVEDLTDEVMLNMGQRLSIPAILIGIYCIYRAFANPQKDTKVHIEKTEE</sequence>
<feature type="binding site" evidence="7">
    <location>
        <position position="144"/>
    </location>
    <ligand>
        <name>a 1,2-diacyl-sn-glycero-3-phospho-(1'-sn-glycerol)</name>
        <dbReference type="ChEBI" id="CHEBI:64716"/>
    </ligand>
</feature>
<keyword evidence="3 7" id="KW-0808">Transferase</keyword>
<keyword evidence="9" id="KW-1185">Reference proteome</keyword>
<dbReference type="AlphaFoldDB" id="A0A916JIZ1"/>
<dbReference type="HAMAP" id="MF_01147">
    <property type="entry name" value="Lgt"/>
    <property type="match status" value="1"/>
</dbReference>
<name>A0A916JIZ1_9FLAO</name>
<gene>
    <name evidence="8" type="primary">lgt_1</name>
    <name evidence="7" type="synonym">lgt</name>
    <name evidence="8" type="ORF">CRYO30217_00190</name>
</gene>
<evidence type="ECO:0000256" key="3">
    <source>
        <dbReference type="ARBA" id="ARBA00022679"/>
    </source>
</evidence>
<comment type="catalytic activity">
    <reaction evidence="7">
        <text>L-cysteinyl-[prolipoprotein] + a 1,2-diacyl-sn-glycero-3-phospho-(1'-sn-glycerol) = an S-1,2-diacyl-sn-glyceryl-L-cysteinyl-[prolipoprotein] + sn-glycerol 1-phosphate + H(+)</text>
        <dbReference type="Rhea" id="RHEA:56712"/>
        <dbReference type="Rhea" id="RHEA-COMP:14679"/>
        <dbReference type="Rhea" id="RHEA-COMP:14680"/>
        <dbReference type="ChEBI" id="CHEBI:15378"/>
        <dbReference type="ChEBI" id="CHEBI:29950"/>
        <dbReference type="ChEBI" id="CHEBI:57685"/>
        <dbReference type="ChEBI" id="CHEBI:64716"/>
        <dbReference type="ChEBI" id="CHEBI:140658"/>
        <dbReference type="EC" id="2.5.1.145"/>
    </reaction>
</comment>
<evidence type="ECO:0000256" key="1">
    <source>
        <dbReference type="ARBA" id="ARBA00007150"/>
    </source>
</evidence>
<feature type="transmembrane region" description="Helical" evidence="7">
    <location>
        <begin position="25"/>
        <end position="46"/>
    </location>
</feature>
<dbReference type="GO" id="GO:0005886">
    <property type="term" value="C:plasma membrane"/>
    <property type="evidence" value="ECO:0007669"/>
    <property type="project" value="UniProtKB-SubCell"/>
</dbReference>
<feature type="transmembrane region" description="Helical" evidence="7">
    <location>
        <begin position="276"/>
        <end position="294"/>
    </location>
</feature>
<evidence type="ECO:0000313" key="9">
    <source>
        <dbReference type="Proteomes" id="UP000683507"/>
    </source>
</evidence>
<feature type="transmembrane region" description="Helical" evidence="7">
    <location>
        <begin position="98"/>
        <end position="116"/>
    </location>
</feature>
<dbReference type="RefSeq" id="WP_258540431.1">
    <property type="nucleotide sequence ID" value="NZ_OU015584.1"/>
</dbReference>
<dbReference type="Proteomes" id="UP000683507">
    <property type="component" value="Chromosome"/>
</dbReference>
<keyword evidence="5 7" id="KW-1133">Transmembrane helix</keyword>
<proteinExistence type="inferred from homology"/>
<dbReference type="GO" id="GO:0008961">
    <property type="term" value="F:phosphatidylglycerol-prolipoprotein diacylglyceryl transferase activity"/>
    <property type="evidence" value="ECO:0007669"/>
    <property type="project" value="UniProtKB-UniRule"/>
</dbReference>
<feature type="transmembrane region" description="Helical" evidence="7">
    <location>
        <begin position="58"/>
        <end position="78"/>
    </location>
</feature>
<comment type="pathway">
    <text evidence="7">Protein modification; lipoprotein biosynthesis (diacylglyceryl transfer).</text>
</comment>
<accession>A0A916JIZ1</accession>
<dbReference type="PANTHER" id="PTHR30589:SF0">
    <property type="entry name" value="PHOSPHATIDYLGLYCEROL--PROLIPOPROTEIN DIACYLGLYCERYL TRANSFERASE"/>
    <property type="match status" value="1"/>
</dbReference>
<evidence type="ECO:0000256" key="2">
    <source>
        <dbReference type="ARBA" id="ARBA00022475"/>
    </source>
</evidence>
<evidence type="ECO:0000313" key="8">
    <source>
        <dbReference type="EMBL" id="CAG5076757.1"/>
    </source>
</evidence>
<evidence type="ECO:0000256" key="7">
    <source>
        <dbReference type="HAMAP-Rule" id="MF_01147"/>
    </source>
</evidence>
<dbReference type="InterPro" id="IPR001640">
    <property type="entry name" value="Lgt"/>
</dbReference>
<dbReference type="PANTHER" id="PTHR30589">
    <property type="entry name" value="PROLIPOPROTEIN DIACYLGLYCERYL TRANSFERASE"/>
    <property type="match status" value="1"/>
</dbReference>
<dbReference type="Pfam" id="PF01790">
    <property type="entry name" value="LGT"/>
    <property type="match status" value="1"/>
</dbReference>
<evidence type="ECO:0000256" key="5">
    <source>
        <dbReference type="ARBA" id="ARBA00022989"/>
    </source>
</evidence>
<protein>
    <recommendedName>
        <fullName evidence="7">Phosphatidylglycerol--prolipoprotein diacylglyceryl transferase</fullName>
        <ecNumber evidence="7">2.5.1.145</ecNumber>
    </recommendedName>
</protein>
<dbReference type="EMBL" id="OU015584">
    <property type="protein sequence ID" value="CAG5076757.1"/>
    <property type="molecule type" value="Genomic_DNA"/>
</dbReference>
<evidence type="ECO:0000256" key="6">
    <source>
        <dbReference type="ARBA" id="ARBA00023136"/>
    </source>
</evidence>
<reference evidence="8" key="1">
    <citation type="submission" date="2021-04" db="EMBL/GenBank/DDBJ databases">
        <authorList>
            <person name="Rodrigo-Torres L."/>
            <person name="Arahal R. D."/>
            <person name="Lucena T."/>
        </authorList>
    </citation>
    <scope>NUCLEOTIDE SEQUENCE</scope>
    <source>
        <strain evidence="8">AS29M-1</strain>
    </source>
</reference>
<keyword evidence="6 7" id="KW-0472">Membrane</keyword>
<organism evidence="8 9">
    <name type="scientific">Parvicella tangerina</name>
    <dbReference type="NCBI Taxonomy" id="2829795"/>
    <lineage>
        <taxon>Bacteria</taxon>
        <taxon>Pseudomonadati</taxon>
        <taxon>Bacteroidota</taxon>
        <taxon>Flavobacteriia</taxon>
        <taxon>Flavobacteriales</taxon>
        <taxon>Parvicellaceae</taxon>
        <taxon>Parvicella</taxon>
    </lineage>
</organism>
<evidence type="ECO:0000256" key="4">
    <source>
        <dbReference type="ARBA" id="ARBA00022692"/>
    </source>
</evidence>
<dbReference type="EC" id="2.5.1.145" evidence="7"/>
<feature type="transmembrane region" description="Helical" evidence="7">
    <location>
        <begin position="128"/>
        <end position="146"/>
    </location>
</feature>
<feature type="transmembrane region" description="Helical" evidence="7">
    <location>
        <begin position="343"/>
        <end position="360"/>
    </location>
</feature>
<feature type="transmembrane region" description="Helical" evidence="7">
    <location>
        <begin position="303"/>
        <end position="323"/>
    </location>
</feature>
<comment type="subcellular location">
    <subcellularLocation>
        <location evidence="7">Cell membrane</location>
        <topology evidence="7">Multi-pass membrane protein</topology>
    </subcellularLocation>
</comment>
<comment type="similarity">
    <text evidence="1 7">Belongs to the Lgt family.</text>
</comment>
<dbReference type="GO" id="GO:0042158">
    <property type="term" value="P:lipoprotein biosynthetic process"/>
    <property type="evidence" value="ECO:0007669"/>
    <property type="project" value="UniProtKB-UniRule"/>
</dbReference>
<keyword evidence="4 7" id="KW-0812">Transmembrane</keyword>
<dbReference type="KEGG" id="ptan:CRYO30217_00190"/>
<keyword evidence="2 7" id="KW-1003">Cell membrane</keyword>